<proteinExistence type="predicted"/>
<feature type="region of interest" description="Disordered" evidence="1">
    <location>
        <begin position="57"/>
        <end position="90"/>
    </location>
</feature>
<sequence>MDKDRFDPEEKTAEKHWPGGFYIRGEELLHNGIFSGKEYVKVFFFIPQSCIQSADSAVPSFAVPDSAPESQRENHRKQETAAKRPPSVLS</sequence>
<comment type="caution">
    <text evidence="2">The sequence shown here is derived from an EMBL/GenBank/DDBJ whole genome shotgun (WGS) entry which is preliminary data.</text>
</comment>
<reference evidence="2 3" key="1">
    <citation type="journal article" date="2016" name="Int. J. Syst. Evol. Microbiol.">
        <title>Acidipila dinghuensis sp. nov., an acidobacterium isolated from forest soil.</title>
        <authorList>
            <person name="Jiang Y.W."/>
            <person name="Wang J."/>
            <person name="Chen M.H."/>
            <person name="Lv Y.Y."/>
            <person name="Qiu L.H."/>
        </authorList>
    </citation>
    <scope>NUCLEOTIDE SEQUENCE [LARGE SCALE GENOMIC DNA]</scope>
    <source>
        <strain evidence="2 3">DHOF10</strain>
    </source>
</reference>
<evidence type="ECO:0000256" key="1">
    <source>
        <dbReference type="SAM" id="MobiDB-lite"/>
    </source>
</evidence>
<organism evidence="2 3">
    <name type="scientific">Silvibacterium dinghuense</name>
    <dbReference type="NCBI Taxonomy" id="1560006"/>
    <lineage>
        <taxon>Bacteria</taxon>
        <taxon>Pseudomonadati</taxon>
        <taxon>Acidobacteriota</taxon>
        <taxon>Terriglobia</taxon>
        <taxon>Terriglobales</taxon>
        <taxon>Acidobacteriaceae</taxon>
        <taxon>Silvibacterium</taxon>
    </lineage>
</organism>
<evidence type="ECO:0000313" key="2">
    <source>
        <dbReference type="EMBL" id="RXS93808.1"/>
    </source>
</evidence>
<evidence type="ECO:0000313" key="3">
    <source>
        <dbReference type="Proteomes" id="UP000290253"/>
    </source>
</evidence>
<dbReference type="EMBL" id="SDMK01000004">
    <property type="protein sequence ID" value="RXS93808.1"/>
    <property type="molecule type" value="Genomic_DNA"/>
</dbReference>
<protein>
    <submittedName>
        <fullName evidence="2">Uncharacterized protein</fullName>
    </submittedName>
</protein>
<accession>A0A4Q1S9U2</accession>
<keyword evidence="3" id="KW-1185">Reference proteome</keyword>
<gene>
    <name evidence="2" type="ORF">ESZ00_17350</name>
</gene>
<dbReference type="AlphaFoldDB" id="A0A4Q1S9U2"/>
<dbReference type="RefSeq" id="WP_129209647.1">
    <property type="nucleotide sequence ID" value="NZ_BMGU01000002.1"/>
</dbReference>
<name>A0A4Q1S9U2_9BACT</name>
<feature type="compositionally biased region" description="Basic and acidic residues" evidence="1">
    <location>
        <begin position="70"/>
        <end position="82"/>
    </location>
</feature>
<dbReference type="Proteomes" id="UP000290253">
    <property type="component" value="Unassembled WGS sequence"/>
</dbReference>